<reference evidence="2" key="1">
    <citation type="journal article" date="2020" name="Nat. Commun.">
        <title>Large-scale genome sequencing of mycorrhizal fungi provides insights into the early evolution of symbiotic traits.</title>
        <authorList>
            <person name="Miyauchi S."/>
            <person name="Kiss E."/>
            <person name="Kuo A."/>
            <person name="Drula E."/>
            <person name="Kohler A."/>
            <person name="Sanchez-Garcia M."/>
            <person name="Morin E."/>
            <person name="Andreopoulos B."/>
            <person name="Barry K.W."/>
            <person name="Bonito G."/>
            <person name="Buee M."/>
            <person name="Carver A."/>
            <person name="Chen C."/>
            <person name="Cichocki N."/>
            <person name="Clum A."/>
            <person name="Culley D."/>
            <person name="Crous P.W."/>
            <person name="Fauchery L."/>
            <person name="Girlanda M."/>
            <person name="Hayes R.D."/>
            <person name="Keri Z."/>
            <person name="LaButti K."/>
            <person name="Lipzen A."/>
            <person name="Lombard V."/>
            <person name="Magnuson J."/>
            <person name="Maillard F."/>
            <person name="Murat C."/>
            <person name="Nolan M."/>
            <person name="Ohm R.A."/>
            <person name="Pangilinan J."/>
            <person name="Pereira M.F."/>
            <person name="Perotto S."/>
            <person name="Peter M."/>
            <person name="Pfister S."/>
            <person name="Riley R."/>
            <person name="Sitrit Y."/>
            <person name="Stielow J.B."/>
            <person name="Szollosi G."/>
            <person name="Zifcakova L."/>
            <person name="Stursova M."/>
            <person name="Spatafora J.W."/>
            <person name="Tedersoo L."/>
            <person name="Vaario L.M."/>
            <person name="Yamada A."/>
            <person name="Yan M."/>
            <person name="Wang P."/>
            <person name="Xu J."/>
            <person name="Bruns T."/>
            <person name="Baldrian P."/>
            <person name="Vilgalys R."/>
            <person name="Dunand C."/>
            <person name="Henrissat B."/>
            <person name="Grigoriev I.V."/>
            <person name="Hibbett D."/>
            <person name="Nagy L.G."/>
            <person name="Martin F.M."/>
        </authorList>
    </citation>
    <scope>NUCLEOTIDE SEQUENCE</scope>
    <source>
        <strain evidence="2">UH-Tt-Lm1</strain>
    </source>
</reference>
<feature type="compositionally biased region" description="Polar residues" evidence="1">
    <location>
        <begin position="65"/>
        <end position="74"/>
    </location>
</feature>
<evidence type="ECO:0000313" key="2">
    <source>
        <dbReference type="EMBL" id="KAF9788182.1"/>
    </source>
</evidence>
<feature type="compositionally biased region" description="Gly residues" evidence="1">
    <location>
        <begin position="96"/>
        <end position="110"/>
    </location>
</feature>
<dbReference type="AlphaFoldDB" id="A0A9P6L9N4"/>
<sequence>MSNNPPSSKRILSRSELLRDFDQSHYAAQAFLRSEGVEQKLNATFQGMKCSFEDLDGLRRRKKTTQPQVEKQSPPSDPTSLEAKEFEFTLEPLFGSEGGLGQASILGGGWMNEPIATPTRRTGDLDRSQPRLPPRQRKLSRSSRSFEVDIPSSQRAEDPNPFAFVSVTYGEEEEWHIEDKEDLAASIWRFPSPKNEQNRPGPFETLELPPEADDDCLDDGWELMAVATEPPPGIPSPRS</sequence>
<accession>A0A9P6L9N4</accession>
<name>A0A9P6L9N4_9AGAM</name>
<gene>
    <name evidence="2" type="ORF">BJ322DRAFT_1018801</name>
</gene>
<proteinExistence type="predicted"/>
<dbReference type="EMBL" id="WIUZ02000004">
    <property type="protein sequence ID" value="KAF9788182.1"/>
    <property type="molecule type" value="Genomic_DNA"/>
</dbReference>
<reference evidence="2" key="2">
    <citation type="submission" date="2020-11" db="EMBL/GenBank/DDBJ databases">
        <authorList>
            <consortium name="DOE Joint Genome Institute"/>
            <person name="Kuo A."/>
            <person name="Miyauchi S."/>
            <person name="Kiss E."/>
            <person name="Drula E."/>
            <person name="Kohler A."/>
            <person name="Sanchez-Garcia M."/>
            <person name="Andreopoulos B."/>
            <person name="Barry K.W."/>
            <person name="Bonito G."/>
            <person name="Buee M."/>
            <person name="Carver A."/>
            <person name="Chen C."/>
            <person name="Cichocki N."/>
            <person name="Clum A."/>
            <person name="Culley D."/>
            <person name="Crous P.W."/>
            <person name="Fauchery L."/>
            <person name="Girlanda M."/>
            <person name="Hayes R."/>
            <person name="Keri Z."/>
            <person name="Labutti K."/>
            <person name="Lipzen A."/>
            <person name="Lombard V."/>
            <person name="Magnuson J."/>
            <person name="Maillard F."/>
            <person name="Morin E."/>
            <person name="Murat C."/>
            <person name="Nolan M."/>
            <person name="Ohm R."/>
            <person name="Pangilinan J."/>
            <person name="Pereira M."/>
            <person name="Perotto S."/>
            <person name="Peter M."/>
            <person name="Riley R."/>
            <person name="Sitrit Y."/>
            <person name="Stielow B."/>
            <person name="Szollosi G."/>
            <person name="Zifcakova L."/>
            <person name="Stursova M."/>
            <person name="Spatafora J.W."/>
            <person name="Tedersoo L."/>
            <person name="Vaario L.-M."/>
            <person name="Yamada A."/>
            <person name="Yan M."/>
            <person name="Wang P."/>
            <person name="Xu J."/>
            <person name="Bruns T."/>
            <person name="Baldrian P."/>
            <person name="Vilgalys R."/>
            <person name="Henrissat B."/>
            <person name="Grigoriev I.V."/>
            <person name="Hibbett D."/>
            <person name="Nagy L.G."/>
            <person name="Martin F.M."/>
        </authorList>
    </citation>
    <scope>NUCLEOTIDE SEQUENCE</scope>
    <source>
        <strain evidence="2">UH-Tt-Lm1</strain>
    </source>
</reference>
<protein>
    <submittedName>
        <fullName evidence="2">Uncharacterized protein</fullName>
    </submittedName>
</protein>
<evidence type="ECO:0000313" key="3">
    <source>
        <dbReference type="Proteomes" id="UP000736335"/>
    </source>
</evidence>
<dbReference type="Proteomes" id="UP000736335">
    <property type="component" value="Unassembled WGS sequence"/>
</dbReference>
<feature type="region of interest" description="Disordered" evidence="1">
    <location>
        <begin position="191"/>
        <end position="217"/>
    </location>
</feature>
<keyword evidence="3" id="KW-1185">Reference proteome</keyword>
<feature type="region of interest" description="Disordered" evidence="1">
    <location>
        <begin position="57"/>
        <end position="161"/>
    </location>
</feature>
<evidence type="ECO:0000256" key="1">
    <source>
        <dbReference type="SAM" id="MobiDB-lite"/>
    </source>
</evidence>
<comment type="caution">
    <text evidence="2">The sequence shown here is derived from an EMBL/GenBank/DDBJ whole genome shotgun (WGS) entry which is preliminary data.</text>
</comment>
<organism evidence="2 3">
    <name type="scientific">Thelephora terrestris</name>
    <dbReference type="NCBI Taxonomy" id="56493"/>
    <lineage>
        <taxon>Eukaryota</taxon>
        <taxon>Fungi</taxon>
        <taxon>Dikarya</taxon>
        <taxon>Basidiomycota</taxon>
        <taxon>Agaricomycotina</taxon>
        <taxon>Agaricomycetes</taxon>
        <taxon>Thelephorales</taxon>
        <taxon>Thelephoraceae</taxon>
        <taxon>Thelephora</taxon>
    </lineage>
</organism>